<dbReference type="SUPFAM" id="SSF49562">
    <property type="entry name" value="C2 domain (Calcium/lipid-binding domain, CaLB)"/>
    <property type="match status" value="1"/>
</dbReference>
<comment type="catalytic activity">
    <reaction evidence="3">
        <text>L-threonyl-[protein] + ATP = O-phospho-L-threonyl-[protein] + ADP + H(+)</text>
        <dbReference type="Rhea" id="RHEA:46608"/>
        <dbReference type="Rhea" id="RHEA-COMP:11060"/>
        <dbReference type="Rhea" id="RHEA-COMP:11605"/>
        <dbReference type="ChEBI" id="CHEBI:15378"/>
        <dbReference type="ChEBI" id="CHEBI:30013"/>
        <dbReference type="ChEBI" id="CHEBI:30616"/>
        <dbReference type="ChEBI" id="CHEBI:61977"/>
        <dbReference type="ChEBI" id="CHEBI:456216"/>
        <dbReference type="EC" id="2.7.11.13"/>
    </reaction>
</comment>
<evidence type="ECO:0000256" key="2">
    <source>
        <dbReference type="ARBA" id="ARBA00022833"/>
    </source>
</evidence>
<dbReference type="SMART" id="SM00239">
    <property type="entry name" value="C2"/>
    <property type="match status" value="1"/>
</dbReference>
<dbReference type="CDD" id="cd04026">
    <property type="entry name" value="C2_PKC_alpha_gamma"/>
    <property type="match status" value="1"/>
</dbReference>
<dbReference type="FunFam" id="2.60.40.150:FF:000012">
    <property type="entry name" value="Kinase C alpha type"/>
    <property type="match status" value="1"/>
</dbReference>
<comment type="catalytic activity">
    <reaction evidence="4">
        <text>L-seryl-[protein] + ATP = O-phospho-L-seryl-[protein] + ADP + H(+)</text>
        <dbReference type="Rhea" id="RHEA:17989"/>
        <dbReference type="Rhea" id="RHEA-COMP:9863"/>
        <dbReference type="Rhea" id="RHEA-COMP:11604"/>
        <dbReference type="ChEBI" id="CHEBI:15378"/>
        <dbReference type="ChEBI" id="CHEBI:29999"/>
        <dbReference type="ChEBI" id="CHEBI:30616"/>
        <dbReference type="ChEBI" id="CHEBI:83421"/>
        <dbReference type="ChEBI" id="CHEBI:456216"/>
        <dbReference type="EC" id="2.7.11.13"/>
    </reaction>
</comment>
<dbReference type="InterPro" id="IPR046349">
    <property type="entry name" value="C1-like_sf"/>
</dbReference>
<dbReference type="InterPro" id="IPR000008">
    <property type="entry name" value="C2_dom"/>
</dbReference>
<protein>
    <submittedName>
        <fullName evidence="8">Protein kinase C alpha type-like</fullName>
    </submittedName>
</protein>
<evidence type="ECO:0000259" key="5">
    <source>
        <dbReference type="PROSITE" id="PS50004"/>
    </source>
</evidence>
<dbReference type="PROSITE" id="PS00479">
    <property type="entry name" value="ZF_DAG_PE_1"/>
    <property type="match status" value="1"/>
</dbReference>
<feature type="domain" description="Phorbol-ester/DAG-type" evidence="6">
    <location>
        <begin position="182"/>
        <end position="232"/>
    </location>
</feature>
<dbReference type="GO" id="GO:0016020">
    <property type="term" value="C:membrane"/>
    <property type="evidence" value="ECO:0007669"/>
    <property type="project" value="UniProtKB-SubCell"/>
</dbReference>
<proteinExistence type="predicted"/>
<accession>A0A8U0Q954</accession>
<dbReference type="InterPro" id="IPR020454">
    <property type="entry name" value="DAG/PE-bd"/>
</dbReference>
<dbReference type="PANTHER" id="PTHR22968:SF14">
    <property type="entry name" value="PROTEIN KINASE C"/>
    <property type="match status" value="1"/>
</dbReference>
<name>A0A8U0Q954_SALNM</name>
<dbReference type="GO" id="GO:0035556">
    <property type="term" value="P:intracellular signal transduction"/>
    <property type="evidence" value="ECO:0007669"/>
    <property type="project" value="TreeGrafter"/>
</dbReference>
<dbReference type="PRINTS" id="PR00008">
    <property type="entry name" value="DAGPEDOMAIN"/>
</dbReference>
<organism evidence="7 8">
    <name type="scientific">Salvelinus namaycush</name>
    <name type="common">Lake trout</name>
    <name type="synonym">Salmo namaycush</name>
    <dbReference type="NCBI Taxonomy" id="8040"/>
    <lineage>
        <taxon>Eukaryota</taxon>
        <taxon>Metazoa</taxon>
        <taxon>Chordata</taxon>
        <taxon>Craniata</taxon>
        <taxon>Vertebrata</taxon>
        <taxon>Euteleostomi</taxon>
        <taxon>Actinopterygii</taxon>
        <taxon>Neopterygii</taxon>
        <taxon>Teleostei</taxon>
        <taxon>Protacanthopterygii</taxon>
        <taxon>Salmoniformes</taxon>
        <taxon>Salmonidae</taxon>
        <taxon>Salmoninae</taxon>
        <taxon>Salvelinus</taxon>
    </lineage>
</organism>
<keyword evidence="2" id="KW-0862">Zinc</keyword>
<feature type="domain" description="Phorbol-ester/DAG-type" evidence="6">
    <location>
        <begin position="246"/>
        <end position="296"/>
    </location>
</feature>
<feature type="non-terminal residue" evidence="8">
    <location>
        <position position="512"/>
    </location>
</feature>
<evidence type="ECO:0000259" key="6">
    <source>
        <dbReference type="PROSITE" id="PS50081"/>
    </source>
</evidence>
<feature type="domain" description="C2" evidence="5">
    <location>
        <begin position="303"/>
        <end position="420"/>
    </location>
</feature>
<dbReference type="GO" id="GO:0007200">
    <property type="term" value="P:phospholipase C-activating G protein-coupled receptor signaling pathway"/>
    <property type="evidence" value="ECO:0007669"/>
    <property type="project" value="TreeGrafter"/>
</dbReference>
<dbReference type="GO" id="GO:0004697">
    <property type="term" value="F:diacylglycerol-dependent serine/threonine kinase activity"/>
    <property type="evidence" value="ECO:0007669"/>
    <property type="project" value="UniProtKB-EC"/>
</dbReference>
<keyword evidence="1" id="KW-0479">Metal-binding</keyword>
<dbReference type="InterPro" id="IPR035892">
    <property type="entry name" value="C2_domain_sf"/>
</dbReference>
<dbReference type="SUPFAM" id="SSF57889">
    <property type="entry name" value="Cysteine-rich domain"/>
    <property type="match status" value="2"/>
</dbReference>
<evidence type="ECO:0000313" key="8">
    <source>
        <dbReference type="RefSeq" id="XP_038838945.1"/>
    </source>
</evidence>
<evidence type="ECO:0000313" key="7">
    <source>
        <dbReference type="Proteomes" id="UP000808372"/>
    </source>
</evidence>
<dbReference type="GO" id="GO:0008270">
    <property type="term" value="F:zinc ion binding"/>
    <property type="evidence" value="ECO:0007669"/>
    <property type="project" value="UniProtKB-KW"/>
</dbReference>
<dbReference type="GeneID" id="120036642"/>
<dbReference type="SMART" id="SM00109">
    <property type="entry name" value="C1"/>
    <property type="match status" value="2"/>
</dbReference>
<sequence length="512" mass="56101">MATVTKGGAMATGDATATETAVMATTNDHQLVTIATGTTRDDCTMAVSAVGESGTIVTRSLVRVLVRATVRHHTRVTYIRLEGSHDTESEGEAMSSGAIAAPQLLLRSELSFVMSSSVLLSSPRSMSTPVSPSPSLSPLTLASPVATPGASPLPSPLSPPPRVPVFQRKGALKHKRIIEVKDHQFTARFFKQPTFCSHCTDFIWGIGKQGFQCQVCSFSVHKRCHEYVTFTCPGAPTAPSEDLKSKHRFRPQTYTSPTFCDHCGSLLYGLIQQGMKCSCCEMNVHKRCESLVPSLCGQDHTEKRGRIHLTVRGENEDIFITVREARNLIPMDPNGLSDPYVKLKLIPDPKSQSKQKTKTIRSTLNPVWNESFTFSVRGRQWDRRLSVEVWDWDRTSRNDFMGSLSFGVSEIFRHSVSGWFKLLDQDEGEYYNMPVPDENEPSGLDAIPPSLLPPSLRPSPVSVSVPVPVSVLSPSAPSVPCLVTLPAGPVKPRVCLQDFNFLMVLGKGSFGK</sequence>
<dbReference type="Gene3D" id="2.60.40.150">
    <property type="entry name" value="C2 domain"/>
    <property type="match status" value="1"/>
</dbReference>
<evidence type="ECO:0000256" key="4">
    <source>
        <dbReference type="ARBA" id="ARBA00047470"/>
    </source>
</evidence>
<dbReference type="PRINTS" id="PR00360">
    <property type="entry name" value="C2DOMAIN"/>
</dbReference>
<dbReference type="InterPro" id="IPR002219">
    <property type="entry name" value="PKC_DAG/PE"/>
</dbReference>
<dbReference type="Proteomes" id="UP000808372">
    <property type="component" value="Unplaced"/>
</dbReference>
<dbReference type="KEGG" id="snh:120036642"/>
<dbReference type="Pfam" id="PF00168">
    <property type="entry name" value="C2"/>
    <property type="match status" value="1"/>
</dbReference>
<dbReference type="AlphaFoldDB" id="A0A8U0Q954"/>
<dbReference type="RefSeq" id="XP_038838945.1">
    <property type="nucleotide sequence ID" value="XM_038983017.1"/>
</dbReference>
<dbReference type="CDD" id="cd20833">
    <property type="entry name" value="C1_cPKC_rpt1"/>
    <property type="match status" value="1"/>
</dbReference>
<keyword evidence="7" id="KW-1185">Reference proteome</keyword>
<dbReference type="CDD" id="cd20836">
    <property type="entry name" value="C1_cPKC_rpt2"/>
    <property type="match status" value="1"/>
</dbReference>
<dbReference type="GO" id="GO:0005829">
    <property type="term" value="C:cytosol"/>
    <property type="evidence" value="ECO:0007669"/>
    <property type="project" value="TreeGrafter"/>
</dbReference>
<dbReference type="PROSITE" id="PS50081">
    <property type="entry name" value="ZF_DAG_PE_2"/>
    <property type="match status" value="2"/>
</dbReference>
<dbReference type="PROSITE" id="PS50004">
    <property type="entry name" value="C2"/>
    <property type="match status" value="1"/>
</dbReference>
<dbReference type="Gene3D" id="3.30.60.20">
    <property type="match status" value="2"/>
</dbReference>
<dbReference type="Pfam" id="PF00130">
    <property type="entry name" value="C1_1"/>
    <property type="match status" value="2"/>
</dbReference>
<dbReference type="FunFam" id="3.30.60.20:FF:000052">
    <property type="entry name" value="Protein kinase C"/>
    <property type="match status" value="1"/>
</dbReference>
<gene>
    <name evidence="8" type="primary">LOC120036642</name>
</gene>
<reference evidence="8" key="1">
    <citation type="submission" date="2025-08" db="UniProtKB">
        <authorList>
            <consortium name="RefSeq"/>
        </authorList>
    </citation>
    <scope>IDENTIFICATION</scope>
    <source>
        <tissue evidence="8">White muscle</tissue>
    </source>
</reference>
<dbReference type="FunFam" id="3.30.60.20:FF:000006">
    <property type="entry name" value="Protein kinase C"/>
    <property type="match status" value="1"/>
</dbReference>
<evidence type="ECO:0000256" key="3">
    <source>
        <dbReference type="ARBA" id="ARBA00047272"/>
    </source>
</evidence>
<dbReference type="PANTHER" id="PTHR22968">
    <property type="entry name" value="PROTEIN KINASE C, MU"/>
    <property type="match status" value="1"/>
</dbReference>
<evidence type="ECO:0000256" key="1">
    <source>
        <dbReference type="ARBA" id="ARBA00022723"/>
    </source>
</evidence>